<dbReference type="EC" id="2.7.13.3" evidence="3"/>
<dbReference type="Pfam" id="PF00672">
    <property type="entry name" value="HAMP"/>
    <property type="match status" value="1"/>
</dbReference>
<dbReference type="InterPro" id="IPR003660">
    <property type="entry name" value="HAMP_dom"/>
</dbReference>
<dbReference type="SMART" id="SM00304">
    <property type="entry name" value="HAMP"/>
    <property type="match status" value="1"/>
</dbReference>
<dbReference type="Gene3D" id="3.30.565.10">
    <property type="entry name" value="Histidine kinase-like ATPase, C-terminal domain"/>
    <property type="match status" value="1"/>
</dbReference>
<dbReference type="InterPro" id="IPR036097">
    <property type="entry name" value="HisK_dim/P_sf"/>
</dbReference>
<dbReference type="PROSITE" id="PS50109">
    <property type="entry name" value="HIS_KIN"/>
    <property type="match status" value="1"/>
</dbReference>
<dbReference type="OrthoDB" id="9786919at2"/>
<dbReference type="SUPFAM" id="SSF55874">
    <property type="entry name" value="ATPase domain of HSP90 chaperone/DNA topoisomerase II/histidine kinase"/>
    <property type="match status" value="1"/>
</dbReference>
<proteinExistence type="predicted"/>
<dbReference type="SMART" id="SM00388">
    <property type="entry name" value="HisKA"/>
    <property type="match status" value="1"/>
</dbReference>
<feature type="domain" description="HAMP" evidence="13">
    <location>
        <begin position="82"/>
        <end position="135"/>
    </location>
</feature>
<dbReference type="SUPFAM" id="SSF47384">
    <property type="entry name" value="Homodimeric domain of signal transducing histidine kinase"/>
    <property type="match status" value="1"/>
</dbReference>
<keyword evidence="15" id="KW-1185">Reference proteome</keyword>
<keyword evidence="8 11" id="KW-1133">Transmembrane helix</keyword>
<keyword evidence="10 11" id="KW-0472">Membrane</keyword>
<dbReference type="Pfam" id="PF02518">
    <property type="entry name" value="HATPase_c"/>
    <property type="match status" value="1"/>
</dbReference>
<keyword evidence="6 11" id="KW-0812">Transmembrane</keyword>
<accession>A0A419IAB0</accession>
<dbReference type="InterPro" id="IPR003661">
    <property type="entry name" value="HisK_dim/P_dom"/>
</dbReference>
<dbReference type="Gene3D" id="6.10.340.10">
    <property type="match status" value="1"/>
</dbReference>
<evidence type="ECO:0000313" key="15">
    <source>
        <dbReference type="Proteomes" id="UP000285112"/>
    </source>
</evidence>
<evidence type="ECO:0000256" key="10">
    <source>
        <dbReference type="ARBA" id="ARBA00023136"/>
    </source>
</evidence>
<gene>
    <name evidence="14" type="ORF">D5S19_03480</name>
</gene>
<dbReference type="Gene3D" id="1.10.287.130">
    <property type="match status" value="1"/>
</dbReference>
<dbReference type="CDD" id="cd06225">
    <property type="entry name" value="HAMP"/>
    <property type="match status" value="1"/>
</dbReference>
<evidence type="ECO:0000259" key="13">
    <source>
        <dbReference type="PROSITE" id="PS50885"/>
    </source>
</evidence>
<evidence type="ECO:0000256" key="11">
    <source>
        <dbReference type="SAM" id="Phobius"/>
    </source>
</evidence>
<feature type="transmembrane region" description="Helical" evidence="11">
    <location>
        <begin position="57"/>
        <end position="76"/>
    </location>
</feature>
<dbReference type="PANTHER" id="PTHR45436:SF5">
    <property type="entry name" value="SENSOR HISTIDINE KINASE TRCS"/>
    <property type="match status" value="1"/>
</dbReference>
<dbReference type="CDD" id="cd00082">
    <property type="entry name" value="HisKA"/>
    <property type="match status" value="1"/>
</dbReference>
<name>A0A419IAB0_9PSEU</name>
<dbReference type="InterPro" id="IPR036890">
    <property type="entry name" value="HATPase_C_sf"/>
</dbReference>
<evidence type="ECO:0000256" key="6">
    <source>
        <dbReference type="ARBA" id="ARBA00022692"/>
    </source>
</evidence>
<evidence type="ECO:0000256" key="9">
    <source>
        <dbReference type="ARBA" id="ARBA00023012"/>
    </source>
</evidence>
<sequence length="349" mass="37946">MRGPRRSLHSRIRWACAAVTALSLLLAFSLSNAVLIPIGTYVDWKVCPRTTACRDHWSAILWIVVLISIVVLPLILSRPLARWVLRLLPDVVESVEQVGPQNLGQRMPVQSLSGEARQLAVAVNDMLDRVAIGFEGQRRFAANASHELRTPLAVQRTLVEVAMVTGGGEDMRRLASQLLLVNERNERLIEGLLVLAEADRGLPGTVPVRLDELASSVLASYEDRFAEHDLTLTRTLAERTVPGDPVLLERLISNLVQNAIKYNRAGGRVEVVVGGEPALSVRNTGEPVPAEAVQSLFEPFRRLSADRMNHRDGAGLGLSIVNSIAASHHGKVTAVPGVDGGLRVDVTLP</sequence>
<dbReference type="RefSeq" id="WP_120021885.1">
    <property type="nucleotide sequence ID" value="NZ_QZFV01000043.1"/>
</dbReference>
<protein>
    <recommendedName>
        <fullName evidence="3">histidine kinase</fullName>
        <ecNumber evidence="3">2.7.13.3</ecNumber>
    </recommendedName>
</protein>
<evidence type="ECO:0000256" key="7">
    <source>
        <dbReference type="ARBA" id="ARBA00022777"/>
    </source>
</evidence>
<dbReference type="InterPro" id="IPR003594">
    <property type="entry name" value="HATPase_dom"/>
</dbReference>
<dbReference type="Proteomes" id="UP000285112">
    <property type="component" value="Unassembled WGS sequence"/>
</dbReference>
<evidence type="ECO:0000313" key="14">
    <source>
        <dbReference type="EMBL" id="RJQ90030.1"/>
    </source>
</evidence>
<organism evidence="14 15">
    <name type="scientific">Amycolatopsis panacis</name>
    <dbReference type="NCBI Taxonomy" id="2340917"/>
    <lineage>
        <taxon>Bacteria</taxon>
        <taxon>Bacillati</taxon>
        <taxon>Actinomycetota</taxon>
        <taxon>Actinomycetes</taxon>
        <taxon>Pseudonocardiales</taxon>
        <taxon>Pseudonocardiaceae</taxon>
        <taxon>Amycolatopsis</taxon>
    </lineage>
</organism>
<reference evidence="14 15" key="1">
    <citation type="submission" date="2018-09" db="EMBL/GenBank/DDBJ databases">
        <title>YIM PH 21725 draft genome.</title>
        <authorList>
            <person name="Miao C."/>
        </authorList>
    </citation>
    <scope>NUCLEOTIDE SEQUENCE [LARGE SCALE GENOMIC DNA]</scope>
    <source>
        <strain evidence="15">YIM PH21725</strain>
    </source>
</reference>
<keyword evidence="9" id="KW-0902">Two-component regulatory system</keyword>
<evidence type="ECO:0000256" key="5">
    <source>
        <dbReference type="ARBA" id="ARBA00022679"/>
    </source>
</evidence>
<comment type="caution">
    <text evidence="14">The sequence shown here is derived from an EMBL/GenBank/DDBJ whole genome shotgun (WGS) entry which is preliminary data.</text>
</comment>
<dbReference type="PROSITE" id="PS50885">
    <property type="entry name" value="HAMP"/>
    <property type="match status" value="1"/>
</dbReference>
<dbReference type="Pfam" id="PF00512">
    <property type="entry name" value="HisKA"/>
    <property type="match status" value="1"/>
</dbReference>
<dbReference type="PRINTS" id="PR00344">
    <property type="entry name" value="BCTRLSENSOR"/>
</dbReference>
<dbReference type="AlphaFoldDB" id="A0A419IAB0"/>
<evidence type="ECO:0000256" key="4">
    <source>
        <dbReference type="ARBA" id="ARBA00022553"/>
    </source>
</evidence>
<feature type="domain" description="Histidine kinase" evidence="12">
    <location>
        <begin position="143"/>
        <end position="349"/>
    </location>
</feature>
<dbReference type="InterPro" id="IPR004358">
    <property type="entry name" value="Sig_transdc_His_kin-like_C"/>
</dbReference>
<keyword evidence="4" id="KW-0597">Phosphoprotein</keyword>
<dbReference type="GO" id="GO:0000155">
    <property type="term" value="F:phosphorelay sensor kinase activity"/>
    <property type="evidence" value="ECO:0007669"/>
    <property type="project" value="InterPro"/>
</dbReference>
<dbReference type="GO" id="GO:0005886">
    <property type="term" value="C:plasma membrane"/>
    <property type="evidence" value="ECO:0007669"/>
    <property type="project" value="UniProtKB-SubCell"/>
</dbReference>
<evidence type="ECO:0000256" key="2">
    <source>
        <dbReference type="ARBA" id="ARBA00004236"/>
    </source>
</evidence>
<evidence type="ECO:0000256" key="3">
    <source>
        <dbReference type="ARBA" id="ARBA00012438"/>
    </source>
</evidence>
<dbReference type="PANTHER" id="PTHR45436">
    <property type="entry name" value="SENSOR HISTIDINE KINASE YKOH"/>
    <property type="match status" value="1"/>
</dbReference>
<comment type="subcellular location">
    <subcellularLocation>
        <location evidence="2">Cell membrane</location>
    </subcellularLocation>
</comment>
<dbReference type="EMBL" id="QZFV01000043">
    <property type="protein sequence ID" value="RJQ90030.1"/>
    <property type="molecule type" value="Genomic_DNA"/>
</dbReference>
<dbReference type="SMART" id="SM00387">
    <property type="entry name" value="HATPase_c"/>
    <property type="match status" value="1"/>
</dbReference>
<evidence type="ECO:0000256" key="8">
    <source>
        <dbReference type="ARBA" id="ARBA00022989"/>
    </source>
</evidence>
<dbReference type="InterPro" id="IPR005467">
    <property type="entry name" value="His_kinase_dom"/>
</dbReference>
<evidence type="ECO:0000256" key="1">
    <source>
        <dbReference type="ARBA" id="ARBA00000085"/>
    </source>
</evidence>
<keyword evidence="7 14" id="KW-0418">Kinase</keyword>
<evidence type="ECO:0000259" key="12">
    <source>
        <dbReference type="PROSITE" id="PS50109"/>
    </source>
</evidence>
<comment type="catalytic activity">
    <reaction evidence="1">
        <text>ATP + protein L-histidine = ADP + protein N-phospho-L-histidine.</text>
        <dbReference type="EC" id="2.7.13.3"/>
    </reaction>
</comment>
<dbReference type="InterPro" id="IPR050428">
    <property type="entry name" value="TCS_sensor_his_kinase"/>
</dbReference>
<keyword evidence="5" id="KW-0808">Transferase</keyword>